<evidence type="ECO:0000259" key="2">
    <source>
        <dbReference type="Pfam" id="PF00534"/>
    </source>
</evidence>
<proteinExistence type="predicted"/>
<dbReference type="EMBL" id="BMQO01000005">
    <property type="protein sequence ID" value="GGS26082.1"/>
    <property type="molecule type" value="Genomic_DNA"/>
</dbReference>
<keyword evidence="1" id="KW-0808">Transferase</keyword>
<accession>A0ABQ2SH82</accession>
<reference evidence="4" key="1">
    <citation type="journal article" date="2019" name="Int. J. Syst. Evol. Microbiol.">
        <title>The Global Catalogue of Microorganisms (GCM) 10K type strain sequencing project: providing services to taxonomists for standard genome sequencing and annotation.</title>
        <authorList>
            <consortium name="The Broad Institute Genomics Platform"/>
            <consortium name="The Broad Institute Genome Sequencing Center for Infectious Disease"/>
            <person name="Wu L."/>
            <person name="Ma J."/>
        </authorList>
    </citation>
    <scope>NUCLEOTIDE SEQUENCE [LARGE SCALE GENOMIC DNA]</scope>
    <source>
        <strain evidence="4">JCM 31406</strain>
    </source>
</reference>
<dbReference type="CDD" id="cd03801">
    <property type="entry name" value="GT4_PimA-like"/>
    <property type="match status" value="1"/>
</dbReference>
<feature type="domain" description="Glycosyl transferase family 1" evidence="2">
    <location>
        <begin position="233"/>
        <end position="381"/>
    </location>
</feature>
<comment type="caution">
    <text evidence="3">The sequence shown here is derived from an EMBL/GenBank/DDBJ whole genome shotgun (WGS) entry which is preliminary data.</text>
</comment>
<dbReference type="Proteomes" id="UP000620633">
    <property type="component" value="Unassembled WGS sequence"/>
</dbReference>
<keyword evidence="4" id="KW-1185">Reference proteome</keyword>
<dbReference type="Gene3D" id="3.40.50.2000">
    <property type="entry name" value="Glycogen Phosphorylase B"/>
    <property type="match status" value="2"/>
</dbReference>
<evidence type="ECO:0000256" key="1">
    <source>
        <dbReference type="ARBA" id="ARBA00022679"/>
    </source>
</evidence>
<sequence>MLSNILIINASHPEVNNMAIALSKNNIKYKYVRPFIGKNKAIRKIIGMISKERIDSRVIDKEIHKNVREVALLSDALWIFSGIIGKRFSYGQRLIDTAMHIRTVSVARAAVGFLYNNDIIIADRGTGYEAFSRSSKSIKILNYPIAHHKFAHQYLERAILEYPEWSGSFDISDYPDHIEKRFDEEIRLADYILVGSSFALDSFKDSGIDEKKLLMIPYGSDQLKFSATEKVYVNNGKLKLLFVGKIGGRKGIAYLNEAFRKLKSSVELTLVGSIVGGDETEILLDPDIKYITHVGHEKLKEIYLNADVFIFPTLIEGMGLVVLEAMASGLPIICTANGPGDIVRDGIDGYIIEPMSVESIINAVNRFVQHRDLVEKMGISASARAKNYAWSNYQARFVDFIRSVSENAEK</sequence>
<protein>
    <recommendedName>
        <fullName evidence="2">Glycosyl transferase family 1 domain-containing protein</fullName>
    </recommendedName>
</protein>
<dbReference type="InterPro" id="IPR001296">
    <property type="entry name" value="Glyco_trans_1"/>
</dbReference>
<evidence type="ECO:0000313" key="4">
    <source>
        <dbReference type="Proteomes" id="UP000620633"/>
    </source>
</evidence>
<dbReference type="Pfam" id="PF00534">
    <property type="entry name" value="Glycos_transf_1"/>
    <property type="match status" value="1"/>
</dbReference>
<dbReference type="PANTHER" id="PTHR46401">
    <property type="entry name" value="GLYCOSYLTRANSFERASE WBBK-RELATED"/>
    <property type="match status" value="1"/>
</dbReference>
<organism evidence="3 4">
    <name type="scientific">Deinococcus knuensis</name>
    <dbReference type="NCBI Taxonomy" id="1837380"/>
    <lineage>
        <taxon>Bacteria</taxon>
        <taxon>Thermotogati</taxon>
        <taxon>Deinococcota</taxon>
        <taxon>Deinococci</taxon>
        <taxon>Deinococcales</taxon>
        <taxon>Deinococcaceae</taxon>
        <taxon>Deinococcus</taxon>
    </lineage>
</organism>
<dbReference type="SUPFAM" id="SSF53756">
    <property type="entry name" value="UDP-Glycosyltransferase/glycogen phosphorylase"/>
    <property type="match status" value="1"/>
</dbReference>
<evidence type="ECO:0000313" key="3">
    <source>
        <dbReference type="EMBL" id="GGS26082.1"/>
    </source>
</evidence>
<dbReference type="RefSeq" id="WP_189100806.1">
    <property type="nucleotide sequence ID" value="NZ_BMQO01000005.1"/>
</dbReference>
<gene>
    <name evidence="3" type="ORF">GCM10008961_17000</name>
</gene>
<dbReference type="PANTHER" id="PTHR46401:SF2">
    <property type="entry name" value="GLYCOSYLTRANSFERASE WBBK-RELATED"/>
    <property type="match status" value="1"/>
</dbReference>
<name>A0ABQ2SH82_9DEIO</name>